<evidence type="ECO:0000313" key="2">
    <source>
        <dbReference type="Proteomes" id="UP000223913"/>
    </source>
</evidence>
<organism evidence="1 2">
    <name type="scientific">Flavilitoribacter nigricans (strain ATCC 23147 / DSM 23189 / NBRC 102662 / NCIMB 1420 / SS-2)</name>
    <name type="common">Lewinella nigricans</name>
    <dbReference type="NCBI Taxonomy" id="1122177"/>
    <lineage>
        <taxon>Bacteria</taxon>
        <taxon>Pseudomonadati</taxon>
        <taxon>Bacteroidota</taxon>
        <taxon>Saprospiria</taxon>
        <taxon>Saprospirales</taxon>
        <taxon>Lewinellaceae</taxon>
        <taxon>Flavilitoribacter</taxon>
    </lineage>
</organism>
<dbReference type="InterPro" id="IPR058060">
    <property type="entry name" value="HYC_CC_PP"/>
</dbReference>
<reference evidence="1 2" key="1">
    <citation type="submission" date="2017-10" db="EMBL/GenBank/DDBJ databases">
        <title>The draft genome sequence of Lewinella nigricans NBRC 102662.</title>
        <authorList>
            <person name="Wang K."/>
        </authorList>
    </citation>
    <scope>NUCLEOTIDE SEQUENCE [LARGE SCALE GENOMIC DNA]</scope>
    <source>
        <strain evidence="1 2">NBRC 102662</strain>
    </source>
</reference>
<dbReference type="RefSeq" id="WP_099150688.1">
    <property type="nucleotide sequence ID" value="NZ_PDUD01000019.1"/>
</dbReference>
<proteinExistence type="predicted"/>
<protein>
    <submittedName>
        <fullName evidence="1">Uncharacterized protein</fullName>
    </submittedName>
</protein>
<accession>A0A2D0NC61</accession>
<dbReference type="AlphaFoldDB" id="A0A2D0NC61"/>
<dbReference type="InterPro" id="IPR058512">
    <property type="entry name" value="DUF8199"/>
</dbReference>
<dbReference type="Proteomes" id="UP000223913">
    <property type="component" value="Unassembled WGS sequence"/>
</dbReference>
<name>A0A2D0NC61_FLAN2</name>
<keyword evidence="2" id="KW-1185">Reference proteome</keyword>
<dbReference type="NCBIfam" id="NF047658">
    <property type="entry name" value="HYC_CC_PP"/>
    <property type="match status" value="1"/>
</dbReference>
<comment type="caution">
    <text evidence="1">The sequence shown here is derived from an EMBL/GenBank/DDBJ whole genome shotgun (WGS) entry which is preliminary data.</text>
</comment>
<dbReference type="EMBL" id="PDUD01000019">
    <property type="protein sequence ID" value="PHN06094.1"/>
    <property type="molecule type" value="Genomic_DNA"/>
</dbReference>
<evidence type="ECO:0000313" key="1">
    <source>
        <dbReference type="EMBL" id="PHN06094.1"/>
    </source>
</evidence>
<gene>
    <name evidence="1" type="ORF">CRP01_14085</name>
</gene>
<dbReference type="OrthoDB" id="1493875at2"/>
<sequence>MYAKLVHSLLAFLLLIGSTGLVVNKHYCQNELKSTAFFLKARSCHHRSMPMACPKHAEMADHTGQMEKRGCCDDETEFLKADEDQIVSYFEWDLKKPVPVLIAAGWPSQMDLHPGDRQIPHYLNYKPPLIVYDLPVRLQTFLC</sequence>
<dbReference type="Pfam" id="PF26622">
    <property type="entry name" value="DUF8199"/>
    <property type="match status" value="1"/>
</dbReference>